<dbReference type="Pfam" id="PF07896">
    <property type="entry name" value="DUF1674"/>
    <property type="match status" value="1"/>
</dbReference>
<proteinExistence type="inferred from homology"/>
<dbReference type="PANTHER" id="PTHR28524:SF3">
    <property type="entry name" value="SUCCINATE DEHYDROGENASE ASSEMBLY FACTOR 4, MITOCHONDRIAL"/>
    <property type="match status" value="1"/>
</dbReference>
<evidence type="ECO:0000313" key="4">
    <source>
        <dbReference type="EMBL" id="KAK1366485.1"/>
    </source>
</evidence>
<organism evidence="4 5">
    <name type="scientific">Heracleum sosnowskyi</name>
    <dbReference type="NCBI Taxonomy" id="360622"/>
    <lineage>
        <taxon>Eukaryota</taxon>
        <taxon>Viridiplantae</taxon>
        <taxon>Streptophyta</taxon>
        <taxon>Embryophyta</taxon>
        <taxon>Tracheophyta</taxon>
        <taxon>Spermatophyta</taxon>
        <taxon>Magnoliopsida</taxon>
        <taxon>eudicotyledons</taxon>
        <taxon>Gunneridae</taxon>
        <taxon>Pentapetalae</taxon>
        <taxon>asterids</taxon>
        <taxon>campanulids</taxon>
        <taxon>Apiales</taxon>
        <taxon>Apiaceae</taxon>
        <taxon>Apioideae</taxon>
        <taxon>apioid superclade</taxon>
        <taxon>Tordylieae</taxon>
        <taxon>Tordyliinae</taxon>
        <taxon>Heracleum</taxon>
    </lineage>
</organism>
<feature type="compositionally biased region" description="Basic and acidic residues" evidence="3">
    <location>
        <begin position="105"/>
        <end position="118"/>
    </location>
</feature>
<dbReference type="PANTHER" id="PTHR28524">
    <property type="entry name" value="SUCCINATE DEHYDROGENASE ASSEMBLY FACTOR 4, MITOCHONDRIAL"/>
    <property type="match status" value="1"/>
</dbReference>
<name>A0AAD8HFE4_9APIA</name>
<dbReference type="InterPro" id="IPR012875">
    <property type="entry name" value="SDHF4"/>
</dbReference>
<feature type="region of interest" description="Disordered" evidence="3">
    <location>
        <begin position="43"/>
        <end position="118"/>
    </location>
</feature>
<feature type="compositionally biased region" description="Basic and acidic residues" evidence="3">
    <location>
        <begin position="46"/>
        <end position="75"/>
    </location>
</feature>
<evidence type="ECO:0000313" key="5">
    <source>
        <dbReference type="Proteomes" id="UP001237642"/>
    </source>
</evidence>
<feature type="region of interest" description="Disordered" evidence="3">
    <location>
        <begin position="1"/>
        <end position="26"/>
    </location>
</feature>
<reference evidence="4" key="1">
    <citation type="submission" date="2023-02" db="EMBL/GenBank/DDBJ databases">
        <title>Genome of toxic invasive species Heracleum sosnowskyi carries increased number of genes despite the absence of recent whole-genome duplications.</title>
        <authorList>
            <person name="Schelkunov M."/>
            <person name="Shtratnikova V."/>
            <person name="Makarenko M."/>
            <person name="Klepikova A."/>
            <person name="Omelchenko D."/>
            <person name="Novikova G."/>
            <person name="Obukhova E."/>
            <person name="Bogdanov V."/>
            <person name="Penin A."/>
            <person name="Logacheva M."/>
        </authorList>
    </citation>
    <scope>NUCLEOTIDE SEQUENCE</scope>
    <source>
        <strain evidence="4">Hsosn_3</strain>
        <tissue evidence="4">Leaf</tissue>
    </source>
</reference>
<feature type="compositionally biased region" description="Acidic residues" evidence="3">
    <location>
        <begin position="76"/>
        <end position="85"/>
    </location>
</feature>
<comment type="similarity">
    <text evidence="1">Belongs to the SDHAF4 family.</text>
</comment>
<dbReference type="GO" id="GO:0034553">
    <property type="term" value="P:mitochondrial respiratory chain complex II assembly"/>
    <property type="evidence" value="ECO:0007669"/>
    <property type="project" value="TreeGrafter"/>
</dbReference>
<dbReference type="Proteomes" id="UP001237642">
    <property type="component" value="Unassembled WGS sequence"/>
</dbReference>
<dbReference type="AlphaFoldDB" id="A0AAD8HFE4"/>
<keyword evidence="5" id="KW-1185">Reference proteome</keyword>
<protein>
    <recommendedName>
        <fullName evidence="2">Succinate dehydrogenase assembly factor 4, mitochondrial</fullName>
    </recommendedName>
</protein>
<evidence type="ECO:0000256" key="2">
    <source>
        <dbReference type="ARBA" id="ARBA00022170"/>
    </source>
</evidence>
<evidence type="ECO:0000256" key="3">
    <source>
        <dbReference type="SAM" id="MobiDB-lite"/>
    </source>
</evidence>
<accession>A0AAD8HFE4</accession>
<dbReference type="GO" id="GO:0005739">
    <property type="term" value="C:mitochondrion"/>
    <property type="evidence" value="ECO:0007669"/>
    <property type="project" value="TreeGrafter"/>
</dbReference>
<feature type="compositionally biased region" description="Low complexity" evidence="3">
    <location>
        <begin position="10"/>
        <end position="21"/>
    </location>
</feature>
<comment type="caution">
    <text evidence="4">The sequence shown here is derived from an EMBL/GenBank/DDBJ whole genome shotgun (WGS) entry which is preliminary data.</text>
</comment>
<gene>
    <name evidence="4" type="ORF">POM88_042046</name>
</gene>
<evidence type="ECO:0000256" key="1">
    <source>
        <dbReference type="ARBA" id="ARBA00005701"/>
    </source>
</evidence>
<sequence length="118" mass="12760">MASNLSRIFSSPNLSRSIPSSAMEPTKQLGLLTSQISRLISSTSHKLHETHHCDKQISGDGEKIGGEKVSDGDRESDADEDDGDSLDINKETGEIGGPKGPEPTRFGDWEKNGRCSDF</sequence>
<reference evidence="4" key="2">
    <citation type="submission" date="2023-05" db="EMBL/GenBank/DDBJ databases">
        <authorList>
            <person name="Schelkunov M.I."/>
        </authorList>
    </citation>
    <scope>NUCLEOTIDE SEQUENCE</scope>
    <source>
        <strain evidence="4">Hsosn_3</strain>
        <tissue evidence="4">Leaf</tissue>
    </source>
</reference>
<dbReference type="EMBL" id="JAUIZM010000009">
    <property type="protein sequence ID" value="KAK1366485.1"/>
    <property type="molecule type" value="Genomic_DNA"/>
</dbReference>